<dbReference type="Gene3D" id="2.60.40.420">
    <property type="entry name" value="Cupredoxins - blue copper proteins"/>
    <property type="match status" value="1"/>
</dbReference>
<dbReference type="CDD" id="cd11013">
    <property type="entry name" value="Plantacyanin"/>
    <property type="match status" value="1"/>
</dbReference>
<dbReference type="PROSITE" id="PS51485">
    <property type="entry name" value="PHYTOCYANIN"/>
    <property type="match status" value="1"/>
</dbReference>
<gene>
    <name evidence="8" type="ORF">MTR67_005856</name>
</gene>
<dbReference type="GO" id="GO:0046872">
    <property type="term" value="F:metal ion binding"/>
    <property type="evidence" value="ECO:0007669"/>
    <property type="project" value="UniProtKB-KW"/>
</dbReference>
<dbReference type="InterPro" id="IPR008972">
    <property type="entry name" value="Cupredoxin"/>
</dbReference>
<dbReference type="SUPFAM" id="SSF49503">
    <property type="entry name" value="Cupredoxins"/>
    <property type="match status" value="1"/>
</dbReference>
<name>A0AAF0TBF5_SOLVR</name>
<accession>A0AAF0TBF5</accession>
<evidence type="ECO:0000256" key="3">
    <source>
        <dbReference type="ARBA" id="ARBA00023157"/>
    </source>
</evidence>
<keyword evidence="6" id="KW-0732">Signal</keyword>
<evidence type="ECO:0000256" key="5">
    <source>
        <dbReference type="ARBA" id="ARBA00082491"/>
    </source>
</evidence>
<dbReference type="PANTHER" id="PTHR33021">
    <property type="entry name" value="BLUE COPPER PROTEIN"/>
    <property type="match status" value="1"/>
</dbReference>
<dbReference type="GO" id="GO:0009055">
    <property type="term" value="F:electron transfer activity"/>
    <property type="evidence" value="ECO:0007669"/>
    <property type="project" value="InterPro"/>
</dbReference>
<reference evidence="8" key="1">
    <citation type="submission" date="2023-08" db="EMBL/GenBank/DDBJ databases">
        <title>A de novo genome assembly of Solanum verrucosum Schlechtendal, a Mexican diploid species geographically isolated from the other diploid A-genome species in potato relatives.</title>
        <authorList>
            <person name="Hosaka K."/>
        </authorList>
    </citation>
    <scope>NUCLEOTIDE SEQUENCE</scope>
    <source>
        <tissue evidence="8">Young leaves</tissue>
    </source>
</reference>
<evidence type="ECO:0000259" key="7">
    <source>
        <dbReference type="PROSITE" id="PS51485"/>
    </source>
</evidence>
<dbReference type="PANTHER" id="PTHR33021:SF424">
    <property type="entry name" value="BASIC BLUE PROTEIN"/>
    <property type="match status" value="1"/>
</dbReference>
<dbReference type="EMBL" id="CP133612">
    <property type="protein sequence ID" value="WMV12471.1"/>
    <property type="molecule type" value="Genomic_DNA"/>
</dbReference>
<dbReference type="GO" id="GO:0005886">
    <property type="term" value="C:plasma membrane"/>
    <property type="evidence" value="ECO:0007669"/>
    <property type="project" value="TreeGrafter"/>
</dbReference>
<keyword evidence="3" id="KW-1015">Disulfide bond</keyword>
<feature type="signal peptide" evidence="6">
    <location>
        <begin position="1"/>
        <end position="26"/>
    </location>
</feature>
<evidence type="ECO:0000313" key="8">
    <source>
        <dbReference type="EMBL" id="WMV12471.1"/>
    </source>
</evidence>
<dbReference type="InterPro" id="IPR041844">
    <property type="entry name" value="Plantacyanin"/>
</dbReference>
<protein>
    <recommendedName>
        <fullName evidence="4">Basic blue protein</fullName>
    </recommendedName>
    <alternativeName>
        <fullName evidence="5">Plantacyanin</fullName>
    </alternativeName>
</protein>
<evidence type="ECO:0000313" key="9">
    <source>
        <dbReference type="Proteomes" id="UP001234989"/>
    </source>
</evidence>
<feature type="domain" description="Phytocyanin" evidence="7">
    <location>
        <begin position="28"/>
        <end position="121"/>
    </location>
</feature>
<evidence type="ECO:0000256" key="4">
    <source>
        <dbReference type="ARBA" id="ARBA00071970"/>
    </source>
</evidence>
<dbReference type="SMR" id="A0AAF0TBF5"/>
<organism evidence="8 9">
    <name type="scientific">Solanum verrucosum</name>
    <dbReference type="NCBI Taxonomy" id="315347"/>
    <lineage>
        <taxon>Eukaryota</taxon>
        <taxon>Viridiplantae</taxon>
        <taxon>Streptophyta</taxon>
        <taxon>Embryophyta</taxon>
        <taxon>Tracheophyta</taxon>
        <taxon>Spermatophyta</taxon>
        <taxon>Magnoliopsida</taxon>
        <taxon>eudicotyledons</taxon>
        <taxon>Gunneridae</taxon>
        <taxon>Pentapetalae</taxon>
        <taxon>asterids</taxon>
        <taxon>lamiids</taxon>
        <taxon>Solanales</taxon>
        <taxon>Solanaceae</taxon>
        <taxon>Solanoideae</taxon>
        <taxon>Solaneae</taxon>
        <taxon>Solanum</taxon>
    </lineage>
</organism>
<dbReference type="Proteomes" id="UP001234989">
    <property type="component" value="Chromosome 1"/>
</dbReference>
<keyword evidence="1" id="KW-0479">Metal-binding</keyword>
<dbReference type="InterPro" id="IPR039391">
    <property type="entry name" value="Phytocyanin-like"/>
</dbReference>
<dbReference type="Pfam" id="PF02298">
    <property type="entry name" value="Cu_bind_like"/>
    <property type="match status" value="1"/>
</dbReference>
<proteinExistence type="predicted"/>
<sequence>MAWKLEGCAIFLVIFMMLFAIQISNASTTYNVGDSNGWTFGVSNWPNGKNFKVGDVLVFNYPREIHNVVIVNKVDYNNCNPLGKMFNSGKDVITLKKGTTYFICGVPGHCDGAQKIAITAN</sequence>
<evidence type="ECO:0000256" key="2">
    <source>
        <dbReference type="ARBA" id="ARBA00023008"/>
    </source>
</evidence>
<evidence type="ECO:0000256" key="1">
    <source>
        <dbReference type="ARBA" id="ARBA00022723"/>
    </source>
</evidence>
<dbReference type="AlphaFoldDB" id="A0AAF0TBF5"/>
<dbReference type="InterPro" id="IPR003245">
    <property type="entry name" value="Phytocyanin_dom"/>
</dbReference>
<evidence type="ECO:0000256" key="6">
    <source>
        <dbReference type="SAM" id="SignalP"/>
    </source>
</evidence>
<keyword evidence="2" id="KW-0186">Copper</keyword>
<keyword evidence="9" id="KW-1185">Reference proteome</keyword>
<feature type="chain" id="PRO_5042078223" description="Basic blue protein" evidence="6">
    <location>
        <begin position="27"/>
        <end position="121"/>
    </location>
</feature>
<dbReference type="FunFam" id="2.60.40.420:FF:000013">
    <property type="entry name" value="basic blue protein-like"/>
    <property type="match status" value="1"/>
</dbReference>